<dbReference type="PANTHER" id="PTHR34365">
    <property type="entry name" value="ENOLASE (DUF1399)"/>
    <property type="match status" value="1"/>
</dbReference>
<dbReference type="Pfam" id="PF07173">
    <property type="entry name" value="GRDP-like"/>
    <property type="match status" value="1"/>
</dbReference>
<name>A0A3M6TIH9_POCDA</name>
<comment type="caution">
    <text evidence="1">The sequence shown here is derived from an EMBL/GenBank/DDBJ whole genome shotgun (WGS) entry which is preliminary data.</text>
</comment>
<dbReference type="EMBL" id="RCHS01003527">
    <property type="protein sequence ID" value="RMX41119.1"/>
    <property type="molecule type" value="Genomic_DNA"/>
</dbReference>
<keyword evidence="2" id="KW-1185">Reference proteome</keyword>
<evidence type="ECO:0000313" key="1">
    <source>
        <dbReference type="EMBL" id="RMX41119.1"/>
    </source>
</evidence>
<organism evidence="1 2">
    <name type="scientific">Pocillopora damicornis</name>
    <name type="common">Cauliflower coral</name>
    <name type="synonym">Millepora damicornis</name>
    <dbReference type="NCBI Taxonomy" id="46731"/>
    <lineage>
        <taxon>Eukaryota</taxon>
        <taxon>Metazoa</taxon>
        <taxon>Cnidaria</taxon>
        <taxon>Anthozoa</taxon>
        <taxon>Hexacorallia</taxon>
        <taxon>Scleractinia</taxon>
        <taxon>Astrocoeniina</taxon>
        <taxon>Pocilloporidae</taxon>
        <taxon>Pocillopora</taxon>
    </lineage>
</organism>
<dbReference type="PANTHER" id="PTHR34365:SF7">
    <property type="entry name" value="GLYCINE-RICH DOMAIN-CONTAINING PROTEIN 1"/>
    <property type="match status" value="1"/>
</dbReference>
<dbReference type="STRING" id="46731.A0A3M6TIH9"/>
<accession>A0A3M6TIH9</accession>
<gene>
    <name evidence="1" type="ORF">pdam_00003224</name>
</gene>
<dbReference type="AlphaFoldDB" id="A0A3M6TIH9"/>
<sequence>MESRLEFRFGIDLVEAALAQRHPEFDTLDELCSRLKFPPGRRKMIQKLVNVKRKNLVNKYELLWLPLLAQYVTRIKKWSIALGVACAHAVPCRLPERLQLNCLYSVGTQHNPRATPERAYKGQAPPRALWGDLDPEEPFKVELTAPVDKAPDFKSRIEYDIEAACARQRVFNYQVSLPHFADNKFLIEALERLILGKVFDHNNDSIEQPTARVKTRQVTRKEWKNPGH</sequence>
<dbReference type="InterPro" id="IPR009836">
    <property type="entry name" value="GRDP-like"/>
</dbReference>
<evidence type="ECO:0000313" key="2">
    <source>
        <dbReference type="Proteomes" id="UP000275408"/>
    </source>
</evidence>
<reference evidence="1 2" key="1">
    <citation type="journal article" date="2018" name="Sci. Rep.">
        <title>Comparative analysis of the Pocillopora damicornis genome highlights role of immune system in coral evolution.</title>
        <authorList>
            <person name="Cunning R."/>
            <person name="Bay R.A."/>
            <person name="Gillette P."/>
            <person name="Baker A.C."/>
            <person name="Traylor-Knowles N."/>
        </authorList>
    </citation>
    <scope>NUCLEOTIDE SEQUENCE [LARGE SCALE GENOMIC DNA]</scope>
    <source>
        <strain evidence="1">RSMAS</strain>
        <tissue evidence="1">Whole animal</tissue>
    </source>
</reference>
<proteinExistence type="predicted"/>
<dbReference type="OrthoDB" id="2684236at2759"/>
<protein>
    <submittedName>
        <fullName evidence="1">Uncharacterized protein</fullName>
    </submittedName>
</protein>
<dbReference type="Proteomes" id="UP000275408">
    <property type="component" value="Unassembled WGS sequence"/>
</dbReference>